<keyword evidence="3 5" id="KW-1133">Transmembrane helix</keyword>
<dbReference type="Pfam" id="PF04750">
    <property type="entry name" value="Far-17a_AIG1"/>
    <property type="match status" value="1"/>
</dbReference>
<dbReference type="InterPro" id="IPR006838">
    <property type="entry name" value="ADTRP_AIG1"/>
</dbReference>
<evidence type="ECO:0000256" key="4">
    <source>
        <dbReference type="ARBA" id="ARBA00023136"/>
    </source>
</evidence>
<name>A0A1J5TBP8_9ARCH</name>
<keyword evidence="4 5" id="KW-0472">Membrane</keyword>
<evidence type="ECO:0000256" key="3">
    <source>
        <dbReference type="ARBA" id="ARBA00022989"/>
    </source>
</evidence>
<feature type="transmembrane region" description="Helical" evidence="5">
    <location>
        <begin position="5"/>
        <end position="24"/>
    </location>
</feature>
<gene>
    <name evidence="6" type="ORF">BD935_02525</name>
</gene>
<comment type="subcellular location">
    <subcellularLocation>
        <location evidence="1">Endomembrane system</location>
        <topology evidence="1">Multi-pass membrane protein</topology>
    </subcellularLocation>
</comment>
<feature type="transmembrane region" description="Helical" evidence="5">
    <location>
        <begin position="44"/>
        <end position="62"/>
    </location>
</feature>
<evidence type="ECO:0000313" key="6">
    <source>
        <dbReference type="EMBL" id="OIR17539.1"/>
    </source>
</evidence>
<dbReference type="EMBL" id="MIZA01000022">
    <property type="protein sequence ID" value="OIR17539.1"/>
    <property type="molecule type" value="Genomic_DNA"/>
</dbReference>
<dbReference type="Proteomes" id="UP000183080">
    <property type="component" value="Unassembled WGS sequence"/>
</dbReference>
<feature type="transmembrane region" description="Helical" evidence="5">
    <location>
        <begin position="185"/>
        <end position="206"/>
    </location>
</feature>
<keyword evidence="2 5" id="KW-0812">Transmembrane</keyword>
<accession>A0A1J5TBP8</accession>
<evidence type="ECO:0000256" key="2">
    <source>
        <dbReference type="ARBA" id="ARBA00022692"/>
    </source>
</evidence>
<proteinExistence type="predicted"/>
<feature type="transmembrane region" description="Helical" evidence="5">
    <location>
        <begin position="144"/>
        <end position="162"/>
    </location>
</feature>
<evidence type="ECO:0000256" key="1">
    <source>
        <dbReference type="ARBA" id="ARBA00004127"/>
    </source>
</evidence>
<feature type="transmembrane region" description="Helical" evidence="5">
    <location>
        <begin position="69"/>
        <end position="92"/>
    </location>
</feature>
<dbReference type="GO" id="GO:0016020">
    <property type="term" value="C:membrane"/>
    <property type="evidence" value="ECO:0007669"/>
    <property type="project" value="InterPro"/>
</dbReference>
<sequence>MNNRLIFRAVAFTLAFYFFVRNIIYGSYVIQIEGATWGGGLRFLTNWNLLLNFIIATCALVNERDRNFISYYFLLPGSMVLNVLVFLLYWLIRLFGGFGVQTEDWSIFQILSDYYAHFGTSAFLFYEVILYSKAFKNPSKELPVFAGIFIGYITWMEFFVQINNTAPCGAVSCGFPYEFLNDLDYIGRLIFYGIVLFMGVSSWIGCKKLVKGPGHSLF</sequence>
<feature type="transmembrane region" description="Helical" evidence="5">
    <location>
        <begin position="114"/>
        <end position="132"/>
    </location>
</feature>
<evidence type="ECO:0000256" key="5">
    <source>
        <dbReference type="SAM" id="Phobius"/>
    </source>
</evidence>
<reference evidence="6 7" key="1">
    <citation type="submission" date="2016-08" db="EMBL/GenBank/DDBJ databases">
        <title>New Insights into Marine Group III Euryarchaeota, from dark to light.</title>
        <authorList>
            <person name="Haro-Moreno J.M."/>
            <person name="Rodriguez-Valera F."/>
            <person name="Lopez-Garcia P."/>
            <person name="Moreira D."/>
            <person name="Martin-Cuadrado A.B."/>
        </authorList>
    </citation>
    <scope>NUCLEOTIDE SEQUENCE [LARGE SCALE GENOMIC DNA]</scope>
    <source>
        <strain evidence="6">CG-Epi1</strain>
    </source>
</reference>
<protein>
    <submittedName>
        <fullName evidence="6">Uncharacterized protein</fullName>
    </submittedName>
</protein>
<organism evidence="6 7">
    <name type="scientific">Marine Group III euryarchaeote CG-Epi1</name>
    <dbReference type="NCBI Taxonomy" id="1888995"/>
    <lineage>
        <taxon>Archaea</taxon>
        <taxon>Methanobacteriati</taxon>
        <taxon>Thermoplasmatota</taxon>
        <taxon>Thermoplasmata</taxon>
        <taxon>Candidatus Thermoprofundales</taxon>
    </lineage>
</organism>
<dbReference type="GO" id="GO:0012505">
    <property type="term" value="C:endomembrane system"/>
    <property type="evidence" value="ECO:0007669"/>
    <property type="project" value="UniProtKB-SubCell"/>
</dbReference>
<evidence type="ECO:0000313" key="7">
    <source>
        <dbReference type="Proteomes" id="UP000183080"/>
    </source>
</evidence>
<comment type="caution">
    <text evidence="6">The sequence shown here is derived from an EMBL/GenBank/DDBJ whole genome shotgun (WGS) entry which is preliminary data.</text>
</comment>
<dbReference type="AlphaFoldDB" id="A0A1J5TBP8"/>
<dbReference type="STRING" id="1888995.BD935_02525"/>